<dbReference type="Pfam" id="PF00082">
    <property type="entry name" value="Peptidase_S8"/>
    <property type="match status" value="2"/>
</dbReference>
<keyword evidence="2 5" id="KW-0645">Protease</keyword>
<evidence type="ECO:0000256" key="4">
    <source>
        <dbReference type="ARBA" id="ARBA00022825"/>
    </source>
</evidence>
<dbReference type="InterPro" id="IPR015500">
    <property type="entry name" value="Peptidase_S8_subtilisin-rel"/>
</dbReference>
<comment type="similarity">
    <text evidence="1 5">Belongs to the peptidase S8 family.</text>
</comment>
<sequence length="572" mass="63363">MENSFTVPESIFTDINIDNYVVQYQGDIQEEISRYPGYYVTIINDLYAIISLPKNVEINVGEPYFSTVVYVKPAVMFTLEEISPIEASQAVFLQLNLPLNLTGRGVNVAIIDSGIDYLSEEFMKVNGETRIEAIWDQTIISNYVGADKPVPYGTLYSKSQIQSAIQAYREGRSPYEIVPSQDEIGHGTNMAGIIGGTGKNPRLKGIVSDCDFIVVKLIRDFSFENQFNIKIPVFNITTIFTALEFLYRYSRSNLKPMVIYFPLGSTLGSHKGNGILEQYIESICRNSGIAFVTGAGNERALGEHSSGSMTEVGQIRVMELDVSPEQNDLWVEIWVDVPNIMSLNIISPSGEDSGLVRPLVNTVETFTFLFEKTNIRVNYFLPEEISGDEFIRIRFYNIQEGIWQLRLTANSVSEGGYNAWIPQSGITVGGTRFIPADPYGTTTNPSNSDYIITIAAYNQNNNNILNYSGMAFLNFYINGIDVAAGGVNALTVAPGNRESIVNGTSVSAAIGAGACAMLFEWGIVNGNNPYMYSQTLKTYLARGTIKRSGDTYPNPQWGYGILNILVMFQNMI</sequence>
<reference evidence="7 8" key="1">
    <citation type="submission" date="2018-03" db="EMBL/GenBank/DDBJ databases">
        <title>Genome sequence of Clostridium vincentii DSM 10228.</title>
        <authorList>
            <person name="Poehlein A."/>
            <person name="Daniel R."/>
        </authorList>
    </citation>
    <scope>NUCLEOTIDE SEQUENCE [LARGE SCALE GENOMIC DNA]</scope>
    <source>
        <strain evidence="7 8">DSM 10228</strain>
    </source>
</reference>
<feature type="active site" description="Charge relay system" evidence="5">
    <location>
        <position position="505"/>
    </location>
</feature>
<evidence type="ECO:0000256" key="5">
    <source>
        <dbReference type="PROSITE-ProRule" id="PRU01240"/>
    </source>
</evidence>
<evidence type="ECO:0000259" key="6">
    <source>
        <dbReference type="Pfam" id="PF00082"/>
    </source>
</evidence>
<accession>A0A2T0BC22</accession>
<dbReference type="InterPro" id="IPR036852">
    <property type="entry name" value="Peptidase_S8/S53_dom_sf"/>
</dbReference>
<protein>
    <submittedName>
        <fullName evidence="7">Subtilase family protein</fullName>
    </submittedName>
</protein>
<comment type="caution">
    <text evidence="7">The sequence shown here is derived from an EMBL/GenBank/DDBJ whole genome shotgun (WGS) entry which is preliminary data.</text>
</comment>
<dbReference type="Gene3D" id="3.40.50.200">
    <property type="entry name" value="Peptidase S8/S53 domain"/>
    <property type="match status" value="1"/>
</dbReference>
<dbReference type="AlphaFoldDB" id="A0A2T0BC22"/>
<dbReference type="PANTHER" id="PTHR43806">
    <property type="entry name" value="PEPTIDASE S8"/>
    <property type="match status" value="1"/>
</dbReference>
<evidence type="ECO:0000313" key="8">
    <source>
        <dbReference type="Proteomes" id="UP000239471"/>
    </source>
</evidence>
<dbReference type="PROSITE" id="PS51892">
    <property type="entry name" value="SUBTILASE"/>
    <property type="match status" value="1"/>
</dbReference>
<gene>
    <name evidence="7" type="ORF">CLVI_24730</name>
</gene>
<dbReference type="PANTHER" id="PTHR43806:SF11">
    <property type="entry name" value="CEREVISIN-RELATED"/>
    <property type="match status" value="1"/>
</dbReference>
<dbReference type="EMBL" id="PVXQ01000029">
    <property type="protein sequence ID" value="PRR81446.1"/>
    <property type="molecule type" value="Genomic_DNA"/>
</dbReference>
<dbReference type="SUPFAM" id="SSF52743">
    <property type="entry name" value="Subtilisin-like"/>
    <property type="match status" value="1"/>
</dbReference>
<feature type="active site" description="Charge relay system" evidence="5">
    <location>
        <position position="186"/>
    </location>
</feature>
<dbReference type="PIRSF" id="PIRSF037894">
    <property type="entry name" value="Subtilisin_rel_CspABC"/>
    <property type="match status" value="1"/>
</dbReference>
<dbReference type="OrthoDB" id="2744137at2"/>
<keyword evidence="4 5" id="KW-0720">Serine protease</keyword>
<proteinExistence type="inferred from homology"/>
<dbReference type="RefSeq" id="WP_106060408.1">
    <property type="nucleotide sequence ID" value="NZ_PVXQ01000029.1"/>
</dbReference>
<dbReference type="InterPro" id="IPR000209">
    <property type="entry name" value="Peptidase_S8/S53_dom"/>
</dbReference>
<organism evidence="7 8">
    <name type="scientific">Clostridium vincentii</name>
    <dbReference type="NCBI Taxonomy" id="52704"/>
    <lineage>
        <taxon>Bacteria</taxon>
        <taxon>Bacillati</taxon>
        <taxon>Bacillota</taxon>
        <taxon>Clostridia</taxon>
        <taxon>Eubacteriales</taxon>
        <taxon>Clostridiaceae</taxon>
        <taxon>Clostridium</taxon>
    </lineage>
</organism>
<dbReference type="InterPro" id="IPR050131">
    <property type="entry name" value="Peptidase_S8_subtilisin-like"/>
</dbReference>
<feature type="domain" description="Peptidase S8/S53" evidence="6">
    <location>
        <begin position="441"/>
        <end position="560"/>
    </location>
</feature>
<dbReference type="Proteomes" id="UP000239471">
    <property type="component" value="Unassembled WGS sequence"/>
</dbReference>
<evidence type="ECO:0000256" key="1">
    <source>
        <dbReference type="ARBA" id="ARBA00011073"/>
    </source>
</evidence>
<feature type="domain" description="Peptidase S8/S53" evidence="6">
    <location>
        <begin position="103"/>
        <end position="302"/>
    </location>
</feature>
<dbReference type="PRINTS" id="PR00723">
    <property type="entry name" value="SUBTILISIN"/>
</dbReference>
<feature type="active site" description="Charge relay system" evidence="5">
    <location>
        <position position="112"/>
    </location>
</feature>
<dbReference type="GO" id="GO:0004252">
    <property type="term" value="F:serine-type endopeptidase activity"/>
    <property type="evidence" value="ECO:0007669"/>
    <property type="project" value="UniProtKB-UniRule"/>
</dbReference>
<dbReference type="InterPro" id="IPR034045">
    <property type="entry name" value="Pep_S8_CspA-like"/>
</dbReference>
<dbReference type="CDD" id="cd07478">
    <property type="entry name" value="Peptidases_S8_CspA-like"/>
    <property type="match status" value="1"/>
</dbReference>
<dbReference type="GO" id="GO:0005615">
    <property type="term" value="C:extracellular space"/>
    <property type="evidence" value="ECO:0007669"/>
    <property type="project" value="TreeGrafter"/>
</dbReference>
<keyword evidence="3 5" id="KW-0378">Hydrolase</keyword>
<name>A0A2T0BC22_9CLOT</name>
<evidence type="ECO:0000313" key="7">
    <source>
        <dbReference type="EMBL" id="PRR81446.1"/>
    </source>
</evidence>
<dbReference type="Gene3D" id="2.60.120.1290">
    <property type="match status" value="1"/>
</dbReference>
<dbReference type="InterPro" id="IPR017310">
    <property type="entry name" value="Pept_S8A_subtilisin_clostridia"/>
</dbReference>
<evidence type="ECO:0000256" key="2">
    <source>
        <dbReference type="ARBA" id="ARBA00022670"/>
    </source>
</evidence>
<dbReference type="GO" id="GO:0006508">
    <property type="term" value="P:proteolysis"/>
    <property type="evidence" value="ECO:0007669"/>
    <property type="project" value="UniProtKB-KW"/>
</dbReference>
<evidence type="ECO:0000256" key="3">
    <source>
        <dbReference type="ARBA" id="ARBA00022801"/>
    </source>
</evidence>
<keyword evidence="8" id="KW-1185">Reference proteome</keyword>